<dbReference type="InterPro" id="IPR025403">
    <property type="entry name" value="TgpA-like_C"/>
</dbReference>
<dbReference type="Pfam" id="PF13559">
    <property type="entry name" value="DUF4129"/>
    <property type="match status" value="1"/>
</dbReference>
<evidence type="ECO:0000256" key="1">
    <source>
        <dbReference type="SAM" id="Phobius"/>
    </source>
</evidence>
<reference evidence="3 4" key="1">
    <citation type="journal article" date="2022" name="Res Sq">
        <title>Evolution of multicellular longitudinally dividing oral cavity symbionts (Neisseriaceae).</title>
        <authorList>
            <person name="Nyongesa S."/>
            <person name="Weber P."/>
            <person name="Bernet E."/>
            <person name="Pullido F."/>
            <person name="Nieckarz M."/>
            <person name="Delaby M."/>
            <person name="Nieves C."/>
            <person name="Viehboeck T."/>
            <person name="Krause N."/>
            <person name="Rivera-Millot A."/>
            <person name="Nakamura A."/>
            <person name="Vischer N."/>
            <person name="VanNieuwenhze M."/>
            <person name="Brun Y."/>
            <person name="Cava F."/>
            <person name="Bulgheresi S."/>
            <person name="Veyrier F."/>
        </authorList>
    </citation>
    <scope>NUCLEOTIDE SEQUENCE [LARGE SCALE GENOMIC DNA]</scope>
    <source>
        <strain evidence="3 4">SN4</strain>
    </source>
</reference>
<evidence type="ECO:0000313" key="4">
    <source>
        <dbReference type="Proteomes" id="UP000832011"/>
    </source>
</evidence>
<keyword evidence="4" id="KW-1185">Reference proteome</keyword>
<sequence>MDFLQSRLKFRQRTPWEAVDLGRSLINSNLTYYMALYAVLMLPFVIIGVLLSVLFDMGGWLLAWMWWLKPMYEYGVLSALSIHAFQPLPPLKTAIKTGFKLMARSQAIGDLTWRRLRPMRSFVLPIQQLEQLSGNDFRTRQRELSRYGGNTATGLTLMGNALEGIWIYALMILAYWFLYGNFIQQGLVQPSHMSEMNKLFEAIQDSWANEELSVFFNYSAVAYYLTLVFWGPYYVAGGFTLYLNARTQSEAWDIRLTWQRLGERLRSGGAWCVAMAVAAFMALSYSPASHAETLPNEQSVQQHREQVLQQDPFYHVKQENRWCWLSCEQKAAKERPNINFDPTPIATGGAGILQLLGYMVLALLLIGLLFALWYWAKNSDSSGNHNKALDAPTTMFGLDLRVEALPKDVSAQARSLLQTDPRAALSLLYRATLSQLINKQQLPVKQHHTEGKVSLLVNQQLPMLSPYFQSLTNAWLRTAYGHQQLPLADMQDLCGLYAQHFEQRTAA</sequence>
<feature type="transmembrane region" description="Helical" evidence="1">
    <location>
        <begin position="30"/>
        <end position="55"/>
    </location>
</feature>
<name>A0ABY4DWD2_9NEIS</name>
<feature type="transmembrane region" description="Helical" evidence="1">
    <location>
        <begin position="265"/>
        <end position="285"/>
    </location>
</feature>
<feature type="transmembrane region" description="Helical" evidence="1">
    <location>
        <begin position="355"/>
        <end position="376"/>
    </location>
</feature>
<dbReference type="Proteomes" id="UP000832011">
    <property type="component" value="Chromosome"/>
</dbReference>
<evidence type="ECO:0000313" key="3">
    <source>
        <dbReference type="EMBL" id="UOO87819.1"/>
    </source>
</evidence>
<accession>A0ABY4DWD2</accession>
<protein>
    <submittedName>
        <fullName evidence="3">DUF4129 domain-containing protein</fullName>
    </submittedName>
</protein>
<organism evidence="3 4">
    <name type="scientific">Vitreoscilla massiliensis</name>
    <dbReference type="NCBI Taxonomy" id="1689272"/>
    <lineage>
        <taxon>Bacteria</taxon>
        <taxon>Pseudomonadati</taxon>
        <taxon>Pseudomonadota</taxon>
        <taxon>Betaproteobacteria</taxon>
        <taxon>Neisseriales</taxon>
        <taxon>Neisseriaceae</taxon>
        <taxon>Vitreoscilla</taxon>
    </lineage>
</organism>
<proteinExistence type="predicted"/>
<evidence type="ECO:0000259" key="2">
    <source>
        <dbReference type="Pfam" id="PF13559"/>
    </source>
</evidence>
<keyword evidence="1" id="KW-0472">Membrane</keyword>
<feature type="transmembrane region" description="Helical" evidence="1">
    <location>
        <begin position="221"/>
        <end position="244"/>
    </location>
</feature>
<gene>
    <name evidence="3" type="ORF">LVJ82_09965</name>
</gene>
<feature type="domain" description="Protein-glutamine gamma-glutamyltransferase-like C-terminal" evidence="2">
    <location>
        <begin position="428"/>
        <end position="497"/>
    </location>
</feature>
<dbReference type="RefSeq" id="WP_058356741.1">
    <property type="nucleotide sequence ID" value="NZ_CABKVG010000009.1"/>
</dbReference>
<dbReference type="EMBL" id="CP091511">
    <property type="protein sequence ID" value="UOO87819.1"/>
    <property type="molecule type" value="Genomic_DNA"/>
</dbReference>
<keyword evidence="1" id="KW-1133">Transmembrane helix</keyword>
<feature type="transmembrane region" description="Helical" evidence="1">
    <location>
        <begin position="165"/>
        <end position="183"/>
    </location>
</feature>
<keyword evidence="1" id="KW-0812">Transmembrane</keyword>